<sequence>MTTHVFVDTNVYLSLYHFSNDDVPSLAALKEKIEARQVVLHLPQQVVNEWYRNREVKLKAAAEDFSRTAFQVQIPRHMAGLAMAQQFTDAVAQAKRAREVLIAEATAAARTYSLAVDEAVLALFDNAESHAEDDDIFALARMRADKGNPPGKPGSVGDQYNWETLLAKVPDESDLYVISKDGDFASALRGHEASGLIQPNAYLRREWQTRKSADIYIIDSIRAFNTHHERVILIAEAAVEVAVQLEEAPRIVEPPLLEENTQLPAEDGLDAVLELAEDLPPFIEEGPAEQEPRDAVLSAEEREEKRLAVADLVNSLNFQATHRAISVLERFQDYFTSEDLNAMAEAAVNNSQIEWILSDDDVNQFYLRLVSRHIAEIEPDTVDRLIGRLDITLDGGIEQNEHPVV</sequence>
<accession>A0A6M3ZIU9</accession>
<name>A0A6M3ZIU9_9BURK</name>
<dbReference type="InterPro" id="IPR032557">
    <property type="entry name" value="DUF4935"/>
</dbReference>
<dbReference type="Pfam" id="PF16289">
    <property type="entry name" value="PIN_12"/>
    <property type="match status" value="1"/>
</dbReference>
<dbReference type="Proteomes" id="UP000501648">
    <property type="component" value="Chromosome"/>
</dbReference>
<evidence type="ECO:0000259" key="1">
    <source>
        <dbReference type="Pfam" id="PF16289"/>
    </source>
</evidence>
<feature type="domain" description="DUF4935" evidence="1">
    <location>
        <begin position="5"/>
        <end position="184"/>
    </location>
</feature>
<organism evidence="2 3">
    <name type="scientific">Herbaspirillum rubrisubalbicans Os34</name>
    <dbReference type="NCBI Taxonomy" id="1235827"/>
    <lineage>
        <taxon>Bacteria</taxon>
        <taxon>Pseudomonadati</taxon>
        <taxon>Pseudomonadota</taxon>
        <taxon>Betaproteobacteria</taxon>
        <taxon>Burkholderiales</taxon>
        <taxon>Oxalobacteraceae</taxon>
        <taxon>Herbaspirillum</taxon>
    </lineage>
</organism>
<dbReference type="AlphaFoldDB" id="A0A6M3ZIU9"/>
<proteinExistence type="predicted"/>
<reference evidence="2 3" key="1">
    <citation type="journal article" date="2012" name="J. Bacteriol.">
        <title>Genome sequence of the pathogenic Herbaspirillum seropedicae strain Os34, isolated from rice roots.</title>
        <authorList>
            <person name="Ye W."/>
            <person name="Ye S."/>
            <person name="Liu J."/>
            <person name="Chang S."/>
            <person name="Chen M."/>
            <person name="Zhu B."/>
            <person name="Guo L."/>
            <person name="An Q."/>
        </authorList>
    </citation>
    <scope>NUCLEOTIDE SEQUENCE [LARGE SCALE GENOMIC DNA]</scope>
    <source>
        <strain evidence="2 3">Os34</strain>
    </source>
</reference>
<dbReference type="EMBL" id="CP008956">
    <property type="protein sequence ID" value="QJP98683.1"/>
    <property type="molecule type" value="Genomic_DNA"/>
</dbReference>
<gene>
    <name evidence="2" type="ORF">C798_00085</name>
</gene>
<dbReference type="RefSeq" id="WP_017455072.1">
    <property type="nucleotide sequence ID" value="NZ_CP008956.1"/>
</dbReference>
<evidence type="ECO:0000313" key="3">
    <source>
        <dbReference type="Proteomes" id="UP000501648"/>
    </source>
</evidence>
<evidence type="ECO:0000313" key="2">
    <source>
        <dbReference type="EMBL" id="QJP98683.1"/>
    </source>
</evidence>
<protein>
    <recommendedName>
        <fullName evidence="1">DUF4935 domain-containing protein</fullName>
    </recommendedName>
</protein>